<organism evidence="2 3">
    <name type="scientific">Podospora appendiculata</name>
    <dbReference type="NCBI Taxonomy" id="314037"/>
    <lineage>
        <taxon>Eukaryota</taxon>
        <taxon>Fungi</taxon>
        <taxon>Dikarya</taxon>
        <taxon>Ascomycota</taxon>
        <taxon>Pezizomycotina</taxon>
        <taxon>Sordariomycetes</taxon>
        <taxon>Sordariomycetidae</taxon>
        <taxon>Sordariales</taxon>
        <taxon>Podosporaceae</taxon>
        <taxon>Podospora</taxon>
    </lineage>
</organism>
<feature type="region of interest" description="Disordered" evidence="1">
    <location>
        <begin position="44"/>
        <end position="72"/>
    </location>
</feature>
<accession>A0AAE0XKW6</accession>
<keyword evidence="3" id="KW-1185">Reference proteome</keyword>
<protein>
    <submittedName>
        <fullName evidence="2">Uncharacterized protein</fullName>
    </submittedName>
</protein>
<evidence type="ECO:0000256" key="1">
    <source>
        <dbReference type="SAM" id="MobiDB-lite"/>
    </source>
</evidence>
<proteinExistence type="predicted"/>
<dbReference type="AlphaFoldDB" id="A0AAE0XKW6"/>
<dbReference type="Proteomes" id="UP001270362">
    <property type="component" value="Unassembled WGS sequence"/>
</dbReference>
<name>A0AAE0XKW6_9PEZI</name>
<dbReference type="EMBL" id="JAULSO010000001">
    <property type="protein sequence ID" value="KAK3695270.1"/>
    <property type="molecule type" value="Genomic_DNA"/>
</dbReference>
<reference evidence="2" key="1">
    <citation type="journal article" date="2023" name="Mol. Phylogenet. Evol.">
        <title>Genome-scale phylogeny and comparative genomics of the fungal order Sordariales.</title>
        <authorList>
            <person name="Hensen N."/>
            <person name="Bonometti L."/>
            <person name="Westerberg I."/>
            <person name="Brannstrom I.O."/>
            <person name="Guillou S."/>
            <person name="Cros-Aarteil S."/>
            <person name="Calhoun S."/>
            <person name="Haridas S."/>
            <person name="Kuo A."/>
            <person name="Mondo S."/>
            <person name="Pangilinan J."/>
            <person name="Riley R."/>
            <person name="LaButti K."/>
            <person name="Andreopoulos B."/>
            <person name="Lipzen A."/>
            <person name="Chen C."/>
            <person name="Yan M."/>
            <person name="Daum C."/>
            <person name="Ng V."/>
            <person name="Clum A."/>
            <person name="Steindorff A."/>
            <person name="Ohm R.A."/>
            <person name="Martin F."/>
            <person name="Silar P."/>
            <person name="Natvig D.O."/>
            <person name="Lalanne C."/>
            <person name="Gautier V."/>
            <person name="Ament-Velasquez S.L."/>
            <person name="Kruys A."/>
            <person name="Hutchinson M.I."/>
            <person name="Powell A.J."/>
            <person name="Barry K."/>
            <person name="Miller A.N."/>
            <person name="Grigoriev I.V."/>
            <person name="Debuchy R."/>
            <person name="Gladieux P."/>
            <person name="Hiltunen Thoren M."/>
            <person name="Johannesson H."/>
        </authorList>
    </citation>
    <scope>NUCLEOTIDE SEQUENCE</scope>
    <source>
        <strain evidence="2">CBS 314.62</strain>
    </source>
</reference>
<evidence type="ECO:0000313" key="3">
    <source>
        <dbReference type="Proteomes" id="UP001270362"/>
    </source>
</evidence>
<sequence length="72" mass="7788">MPGQCLEYGCPRGRLVGIYLSLGFLLAGWRWGACQALTCQTASHGLPSVTPRQRVKPHTPGSFASILPSPHR</sequence>
<gene>
    <name evidence="2" type="ORF">B0T22DRAFT_100446</name>
</gene>
<evidence type="ECO:0000313" key="2">
    <source>
        <dbReference type="EMBL" id="KAK3695270.1"/>
    </source>
</evidence>
<reference evidence="2" key="2">
    <citation type="submission" date="2023-06" db="EMBL/GenBank/DDBJ databases">
        <authorList>
            <consortium name="Lawrence Berkeley National Laboratory"/>
            <person name="Haridas S."/>
            <person name="Hensen N."/>
            <person name="Bonometti L."/>
            <person name="Westerberg I."/>
            <person name="Brannstrom I.O."/>
            <person name="Guillou S."/>
            <person name="Cros-Aarteil S."/>
            <person name="Calhoun S."/>
            <person name="Kuo A."/>
            <person name="Mondo S."/>
            <person name="Pangilinan J."/>
            <person name="Riley R."/>
            <person name="Labutti K."/>
            <person name="Andreopoulos B."/>
            <person name="Lipzen A."/>
            <person name="Chen C."/>
            <person name="Yanf M."/>
            <person name="Daum C."/>
            <person name="Ng V."/>
            <person name="Clum A."/>
            <person name="Steindorff A."/>
            <person name="Ohm R."/>
            <person name="Martin F."/>
            <person name="Silar P."/>
            <person name="Natvig D."/>
            <person name="Lalanne C."/>
            <person name="Gautier V."/>
            <person name="Ament-Velasquez S.L."/>
            <person name="Kruys A."/>
            <person name="Hutchinson M.I."/>
            <person name="Powell A.J."/>
            <person name="Barry K."/>
            <person name="Miller A.N."/>
            <person name="Grigoriev I.V."/>
            <person name="Debuchy R."/>
            <person name="Gladieux P."/>
            <person name="Thoren M.H."/>
            <person name="Johannesson H."/>
        </authorList>
    </citation>
    <scope>NUCLEOTIDE SEQUENCE</scope>
    <source>
        <strain evidence="2">CBS 314.62</strain>
    </source>
</reference>
<comment type="caution">
    <text evidence="2">The sequence shown here is derived from an EMBL/GenBank/DDBJ whole genome shotgun (WGS) entry which is preliminary data.</text>
</comment>